<dbReference type="Gene3D" id="3.30.565.10">
    <property type="entry name" value="Histidine kinase-like ATPase, C-terminal domain"/>
    <property type="match status" value="1"/>
</dbReference>
<evidence type="ECO:0000256" key="8">
    <source>
        <dbReference type="ARBA" id="ARBA00023012"/>
    </source>
</evidence>
<dbReference type="InterPro" id="IPR005467">
    <property type="entry name" value="His_kinase_dom"/>
</dbReference>
<accession>A0A1I7KRY1</accession>
<dbReference type="CDD" id="cd00082">
    <property type="entry name" value="HisKA"/>
    <property type="match status" value="1"/>
</dbReference>
<dbReference type="GO" id="GO:0000155">
    <property type="term" value="F:phosphorelay sensor kinase activity"/>
    <property type="evidence" value="ECO:0007669"/>
    <property type="project" value="InterPro"/>
</dbReference>
<dbReference type="PANTHER" id="PTHR43065">
    <property type="entry name" value="SENSOR HISTIDINE KINASE"/>
    <property type="match status" value="1"/>
</dbReference>
<dbReference type="PRINTS" id="PR00344">
    <property type="entry name" value="BCTRLSENSOR"/>
</dbReference>
<dbReference type="EC" id="2.7.13.3" evidence="2"/>
<dbReference type="InterPro" id="IPR036097">
    <property type="entry name" value="HisK_dim/P_sf"/>
</dbReference>
<dbReference type="CDD" id="cd00130">
    <property type="entry name" value="PAS"/>
    <property type="match status" value="1"/>
</dbReference>
<dbReference type="SUPFAM" id="SSF55874">
    <property type="entry name" value="ATPase domain of HSP90 chaperone/DNA topoisomerase II/histidine kinase"/>
    <property type="match status" value="1"/>
</dbReference>
<evidence type="ECO:0000313" key="10">
    <source>
        <dbReference type="EMBL" id="SFV00189.1"/>
    </source>
</evidence>
<evidence type="ECO:0000259" key="9">
    <source>
        <dbReference type="PROSITE" id="PS50109"/>
    </source>
</evidence>
<dbReference type="InterPro" id="IPR003594">
    <property type="entry name" value="HATPase_dom"/>
</dbReference>
<keyword evidence="3" id="KW-0597">Phosphoprotein</keyword>
<protein>
    <recommendedName>
        <fullName evidence="2">histidine kinase</fullName>
        <ecNumber evidence="2">2.7.13.3</ecNumber>
    </recommendedName>
</protein>
<proteinExistence type="predicted"/>
<evidence type="ECO:0000256" key="4">
    <source>
        <dbReference type="ARBA" id="ARBA00022679"/>
    </source>
</evidence>
<organism evidence="10 11">
    <name type="scientific">Alicyclobacillus macrosporangiidus</name>
    <dbReference type="NCBI Taxonomy" id="392015"/>
    <lineage>
        <taxon>Bacteria</taxon>
        <taxon>Bacillati</taxon>
        <taxon>Bacillota</taxon>
        <taxon>Bacilli</taxon>
        <taxon>Bacillales</taxon>
        <taxon>Alicyclobacillaceae</taxon>
        <taxon>Alicyclobacillus</taxon>
    </lineage>
</organism>
<dbReference type="SMART" id="SM00387">
    <property type="entry name" value="HATPase_c"/>
    <property type="match status" value="1"/>
</dbReference>
<dbReference type="Gene3D" id="3.30.450.20">
    <property type="entry name" value="PAS domain"/>
    <property type="match status" value="1"/>
</dbReference>
<dbReference type="CDD" id="cd00075">
    <property type="entry name" value="HATPase"/>
    <property type="match status" value="1"/>
</dbReference>
<sequence length="369" mass="40323">MAVRCDADPGVGADGWNVVGRMNSGLLYVDKRGTVTVFNELAAQLLDIEAPLGKAVPLGDVLPADRQEHQLLSGLLASGRELKNHVLTWTRGDRIRHVLADSFNKFDPLGVYAGFYMMMKDLGDLRTLEQHVQRTEKMATLAKIAAGLAHELRNPLTTVKGFLQVMEQKFSAAGQAGDLQNTRIMLKEIGQVEALIDELMLLSQAHQVQPRPCSLQAVLEALEPELSAQAEAAGIQVRRRVEVLPPFLADPVLLTQAIRRLAENAIEAMEPGGVLTIAARRSGDWLEIDVSDTGPGIPYYLMDRIFDVFFTTKDRGTGLGLAICQRIALDHGGEIRVSSKGFGTTFRFLMPFRSLPGPSDCPHGPPVLL</sequence>
<keyword evidence="11" id="KW-1185">Reference proteome</keyword>
<keyword evidence="8" id="KW-0902">Two-component regulatory system</keyword>
<keyword evidence="7" id="KW-0067">ATP-binding</keyword>
<name>A0A1I7KRY1_9BACL</name>
<dbReference type="InterPro" id="IPR004358">
    <property type="entry name" value="Sig_transdc_His_kin-like_C"/>
</dbReference>
<dbReference type="Pfam" id="PF02518">
    <property type="entry name" value="HATPase_c"/>
    <property type="match status" value="1"/>
</dbReference>
<comment type="catalytic activity">
    <reaction evidence="1">
        <text>ATP + protein L-histidine = ADP + protein N-phospho-L-histidine.</text>
        <dbReference type="EC" id="2.7.13.3"/>
    </reaction>
</comment>
<dbReference type="EMBL" id="FPBV01000018">
    <property type="protein sequence ID" value="SFV00189.1"/>
    <property type="molecule type" value="Genomic_DNA"/>
</dbReference>
<dbReference type="GO" id="GO:0005524">
    <property type="term" value="F:ATP binding"/>
    <property type="evidence" value="ECO:0007669"/>
    <property type="project" value="UniProtKB-KW"/>
</dbReference>
<evidence type="ECO:0000256" key="7">
    <source>
        <dbReference type="ARBA" id="ARBA00022840"/>
    </source>
</evidence>
<dbReference type="PROSITE" id="PS50109">
    <property type="entry name" value="HIS_KIN"/>
    <property type="match status" value="1"/>
</dbReference>
<evidence type="ECO:0000256" key="5">
    <source>
        <dbReference type="ARBA" id="ARBA00022741"/>
    </source>
</evidence>
<dbReference type="SMART" id="SM00388">
    <property type="entry name" value="HisKA"/>
    <property type="match status" value="1"/>
</dbReference>
<dbReference type="STRING" id="392015.SAMN05421543_11869"/>
<evidence type="ECO:0000256" key="2">
    <source>
        <dbReference type="ARBA" id="ARBA00012438"/>
    </source>
</evidence>
<keyword evidence="5" id="KW-0547">Nucleotide-binding</keyword>
<evidence type="ECO:0000256" key="6">
    <source>
        <dbReference type="ARBA" id="ARBA00022777"/>
    </source>
</evidence>
<evidence type="ECO:0000256" key="3">
    <source>
        <dbReference type="ARBA" id="ARBA00022553"/>
    </source>
</evidence>
<dbReference type="SUPFAM" id="SSF47384">
    <property type="entry name" value="Homodimeric domain of signal transducing histidine kinase"/>
    <property type="match status" value="1"/>
</dbReference>
<keyword evidence="4" id="KW-0808">Transferase</keyword>
<evidence type="ECO:0000313" key="11">
    <source>
        <dbReference type="Proteomes" id="UP000183508"/>
    </source>
</evidence>
<dbReference type="InterPro" id="IPR036890">
    <property type="entry name" value="HATPase_C_sf"/>
</dbReference>
<dbReference type="Pfam" id="PF00512">
    <property type="entry name" value="HisKA"/>
    <property type="match status" value="1"/>
</dbReference>
<keyword evidence="6 10" id="KW-0418">Kinase</keyword>
<dbReference type="eggNOG" id="COG3852">
    <property type="taxonomic scope" value="Bacteria"/>
</dbReference>
<dbReference type="PANTHER" id="PTHR43065:SF10">
    <property type="entry name" value="PEROXIDE STRESS-ACTIVATED HISTIDINE KINASE MAK3"/>
    <property type="match status" value="1"/>
</dbReference>
<reference evidence="11" key="1">
    <citation type="submission" date="2016-10" db="EMBL/GenBank/DDBJ databases">
        <authorList>
            <person name="Varghese N."/>
        </authorList>
    </citation>
    <scope>NUCLEOTIDE SEQUENCE [LARGE SCALE GENOMIC DNA]</scope>
    <source>
        <strain evidence="11">DSM 17980</strain>
    </source>
</reference>
<dbReference type="Proteomes" id="UP000183508">
    <property type="component" value="Unassembled WGS sequence"/>
</dbReference>
<dbReference type="InterPro" id="IPR003661">
    <property type="entry name" value="HisK_dim/P_dom"/>
</dbReference>
<feature type="domain" description="Histidine kinase" evidence="9">
    <location>
        <begin position="147"/>
        <end position="354"/>
    </location>
</feature>
<dbReference type="AlphaFoldDB" id="A0A1I7KRY1"/>
<dbReference type="OrthoDB" id="9815750at2"/>
<dbReference type="RefSeq" id="WP_083430544.1">
    <property type="nucleotide sequence ID" value="NZ_FPBV01000018.1"/>
</dbReference>
<dbReference type="Gene3D" id="1.10.287.130">
    <property type="match status" value="1"/>
</dbReference>
<gene>
    <name evidence="10" type="ORF">SAMN05421543_11869</name>
</gene>
<dbReference type="InterPro" id="IPR000014">
    <property type="entry name" value="PAS"/>
</dbReference>
<evidence type="ECO:0000256" key="1">
    <source>
        <dbReference type="ARBA" id="ARBA00000085"/>
    </source>
</evidence>